<evidence type="ECO:0000256" key="4">
    <source>
        <dbReference type="ARBA" id="ARBA00022989"/>
    </source>
</evidence>
<feature type="transmembrane region" description="Helical" evidence="6">
    <location>
        <begin position="127"/>
        <end position="144"/>
    </location>
</feature>
<evidence type="ECO:0000313" key="9">
    <source>
        <dbReference type="Proteomes" id="UP000177418"/>
    </source>
</evidence>
<dbReference type="AlphaFoldDB" id="A0A1F7JIR8"/>
<proteinExistence type="predicted"/>
<gene>
    <name evidence="8" type="ORF">A3H78_04950</name>
</gene>
<name>A0A1F7JIR8_9BACT</name>
<comment type="caution">
    <text evidence="8">The sequence shown here is derived from an EMBL/GenBank/DDBJ whole genome shotgun (WGS) entry which is preliminary data.</text>
</comment>
<evidence type="ECO:0000313" key="8">
    <source>
        <dbReference type="EMBL" id="OGK55486.1"/>
    </source>
</evidence>
<feature type="transmembrane region" description="Helical" evidence="6">
    <location>
        <begin position="185"/>
        <end position="205"/>
    </location>
</feature>
<dbReference type="SUPFAM" id="SSF103481">
    <property type="entry name" value="Multidrug resistance efflux transporter EmrE"/>
    <property type="match status" value="2"/>
</dbReference>
<dbReference type="PANTHER" id="PTHR32322:SF18">
    <property type="entry name" value="S-ADENOSYLMETHIONINE_S-ADENOSYLHOMOCYSTEINE TRANSPORTER"/>
    <property type="match status" value="1"/>
</dbReference>
<feature type="transmembrane region" description="Helical" evidence="6">
    <location>
        <begin position="156"/>
        <end position="173"/>
    </location>
</feature>
<sequence length="298" mass="32791">MATETIGLIYILISQICWGLAPKTIKLLSPTIPASMIVFIRFIMASSLLFSLIIIRNKTRKALFSLTRKQLALLVGFGLIGSGFPDLFFIYGIRHAGSIIGIVLARLEIPLTVLLAAFLLKEKLNRTIIMATILSFFGVLLISFKNSTAISISDTFYLGVIAAIVAAFIWAYTNIYGKKLLSMTMVPIIIVTIRLFIGAMFNLGLTLMSKNDVMSLLMAISFQDWLKLLFLGFFSSAVGYYTFYKGLGLIKVQKAAILLSGAMVIAVFVGLITGESLSILQWFGVLSIFTAIILINRK</sequence>
<feature type="transmembrane region" description="Helical" evidence="6">
    <location>
        <begin position="7"/>
        <end position="25"/>
    </location>
</feature>
<comment type="subcellular location">
    <subcellularLocation>
        <location evidence="1">Cell membrane</location>
        <topology evidence="1">Multi-pass membrane protein</topology>
    </subcellularLocation>
</comment>
<evidence type="ECO:0000259" key="7">
    <source>
        <dbReference type="Pfam" id="PF00892"/>
    </source>
</evidence>
<feature type="transmembrane region" description="Helical" evidence="6">
    <location>
        <begin position="255"/>
        <end position="273"/>
    </location>
</feature>
<feature type="domain" description="EamA" evidence="7">
    <location>
        <begin position="158"/>
        <end position="296"/>
    </location>
</feature>
<feature type="domain" description="EamA" evidence="7">
    <location>
        <begin position="6"/>
        <end position="143"/>
    </location>
</feature>
<keyword evidence="2" id="KW-1003">Cell membrane</keyword>
<evidence type="ECO:0000256" key="3">
    <source>
        <dbReference type="ARBA" id="ARBA00022692"/>
    </source>
</evidence>
<dbReference type="InterPro" id="IPR050638">
    <property type="entry name" value="AA-Vitamin_Transporters"/>
</dbReference>
<evidence type="ECO:0000256" key="5">
    <source>
        <dbReference type="ARBA" id="ARBA00023136"/>
    </source>
</evidence>
<dbReference type="Proteomes" id="UP000177418">
    <property type="component" value="Unassembled WGS sequence"/>
</dbReference>
<dbReference type="PANTHER" id="PTHR32322">
    <property type="entry name" value="INNER MEMBRANE TRANSPORTER"/>
    <property type="match status" value="1"/>
</dbReference>
<feature type="transmembrane region" description="Helical" evidence="6">
    <location>
        <begin position="279"/>
        <end position="296"/>
    </location>
</feature>
<dbReference type="GO" id="GO:0005886">
    <property type="term" value="C:plasma membrane"/>
    <property type="evidence" value="ECO:0007669"/>
    <property type="project" value="UniProtKB-SubCell"/>
</dbReference>
<evidence type="ECO:0000256" key="1">
    <source>
        <dbReference type="ARBA" id="ARBA00004651"/>
    </source>
</evidence>
<accession>A0A1F7JIR8</accession>
<keyword evidence="5 6" id="KW-0472">Membrane</keyword>
<protein>
    <recommendedName>
        <fullName evidence="7">EamA domain-containing protein</fullName>
    </recommendedName>
</protein>
<evidence type="ECO:0000256" key="2">
    <source>
        <dbReference type="ARBA" id="ARBA00022475"/>
    </source>
</evidence>
<feature type="transmembrane region" description="Helical" evidence="6">
    <location>
        <begin position="31"/>
        <end position="55"/>
    </location>
</feature>
<evidence type="ECO:0000256" key="6">
    <source>
        <dbReference type="SAM" id="Phobius"/>
    </source>
</evidence>
<keyword evidence="4 6" id="KW-1133">Transmembrane helix</keyword>
<feature type="transmembrane region" description="Helical" evidence="6">
    <location>
        <begin position="225"/>
        <end position="243"/>
    </location>
</feature>
<keyword evidence="3 6" id="KW-0812">Transmembrane</keyword>
<dbReference type="EMBL" id="MGAV01000002">
    <property type="protein sequence ID" value="OGK55486.1"/>
    <property type="molecule type" value="Genomic_DNA"/>
</dbReference>
<organism evidence="8 9">
    <name type="scientific">Candidatus Roizmanbacteria bacterium RIFCSPLOWO2_02_FULL_36_11</name>
    <dbReference type="NCBI Taxonomy" id="1802071"/>
    <lineage>
        <taxon>Bacteria</taxon>
        <taxon>Candidatus Roizmaniibacteriota</taxon>
    </lineage>
</organism>
<feature type="transmembrane region" description="Helical" evidence="6">
    <location>
        <begin position="99"/>
        <end position="120"/>
    </location>
</feature>
<dbReference type="Pfam" id="PF00892">
    <property type="entry name" value="EamA"/>
    <property type="match status" value="2"/>
</dbReference>
<dbReference type="InterPro" id="IPR000620">
    <property type="entry name" value="EamA_dom"/>
</dbReference>
<reference evidence="8 9" key="1">
    <citation type="journal article" date="2016" name="Nat. Commun.">
        <title>Thousands of microbial genomes shed light on interconnected biogeochemical processes in an aquifer system.</title>
        <authorList>
            <person name="Anantharaman K."/>
            <person name="Brown C.T."/>
            <person name="Hug L.A."/>
            <person name="Sharon I."/>
            <person name="Castelle C.J."/>
            <person name="Probst A.J."/>
            <person name="Thomas B.C."/>
            <person name="Singh A."/>
            <person name="Wilkins M.J."/>
            <person name="Karaoz U."/>
            <person name="Brodie E.L."/>
            <person name="Williams K.H."/>
            <person name="Hubbard S.S."/>
            <person name="Banfield J.F."/>
        </authorList>
    </citation>
    <scope>NUCLEOTIDE SEQUENCE [LARGE SCALE GENOMIC DNA]</scope>
</reference>
<feature type="transmembrane region" description="Helical" evidence="6">
    <location>
        <begin position="71"/>
        <end position="93"/>
    </location>
</feature>
<dbReference type="InterPro" id="IPR037185">
    <property type="entry name" value="EmrE-like"/>
</dbReference>